<dbReference type="GO" id="GO:0070930">
    <property type="term" value="P:trans-translation-dependent protein tagging"/>
    <property type="evidence" value="ECO:0007669"/>
    <property type="project" value="TreeGrafter"/>
</dbReference>
<dbReference type="AlphaFoldDB" id="A0A1G2MCD1"/>
<dbReference type="InterPro" id="IPR020081">
    <property type="entry name" value="SsrA-bd_prot_CS"/>
</dbReference>
<dbReference type="HAMAP" id="MF_00023">
    <property type="entry name" value="SmpB"/>
    <property type="match status" value="1"/>
</dbReference>
<dbReference type="InterPro" id="IPR023620">
    <property type="entry name" value="SmpB"/>
</dbReference>
<dbReference type="GO" id="GO:0070929">
    <property type="term" value="P:trans-translation"/>
    <property type="evidence" value="ECO:0007669"/>
    <property type="project" value="UniProtKB-UniRule"/>
</dbReference>
<accession>A0A1G2MCD1</accession>
<dbReference type="GO" id="GO:0003723">
    <property type="term" value="F:RNA binding"/>
    <property type="evidence" value="ECO:0007669"/>
    <property type="project" value="UniProtKB-UniRule"/>
</dbReference>
<proteinExistence type="inferred from homology"/>
<comment type="subcellular location">
    <subcellularLocation>
        <location evidence="3">Cytoplasm</location>
    </subcellularLocation>
    <text evidence="3">The tmRNA-SmpB complex associates with stalled 70S ribosomes.</text>
</comment>
<dbReference type="PANTHER" id="PTHR30308">
    <property type="entry name" value="TMRNA-BINDING COMPONENT OF TRANS-TRANSLATION TAGGING COMPLEX"/>
    <property type="match status" value="1"/>
</dbReference>
<dbReference type="EMBL" id="MHRI01000007">
    <property type="protein sequence ID" value="OHA21547.1"/>
    <property type="molecule type" value="Genomic_DNA"/>
</dbReference>
<dbReference type="InterPro" id="IPR000037">
    <property type="entry name" value="SsrA-bd_prot"/>
</dbReference>
<dbReference type="NCBIfam" id="NF003843">
    <property type="entry name" value="PRK05422.1"/>
    <property type="match status" value="1"/>
</dbReference>
<gene>
    <name evidence="3" type="primary">smpB</name>
    <name evidence="4" type="ORF">A2849_03945</name>
</gene>
<evidence type="ECO:0000313" key="5">
    <source>
        <dbReference type="Proteomes" id="UP000178121"/>
    </source>
</evidence>
<evidence type="ECO:0000313" key="4">
    <source>
        <dbReference type="EMBL" id="OHA21547.1"/>
    </source>
</evidence>
<comment type="similarity">
    <text evidence="3">Belongs to the SmpB family.</text>
</comment>
<dbReference type="CDD" id="cd09294">
    <property type="entry name" value="SmpB"/>
    <property type="match status" value="1"/>
</dbReference>
<protein>
    <recommendedName>
        <fullName evidence="3">SsrA-binding protein</fullName>
    </recommendedName>
    <alternativeName>
        <fullName evidence="3">Small protein B</fullName>
    </alternativeName>
</protein>
<dbReference type="Pfam" id="PF01668">
    <property type="entry name" value="SmpB"/>
    <property type="match status" value="1"/>
</dbReference>
<reference evidence="4 5" key="1">
    <citation type="journal article" date="2016" name="Nat. Commun.">
        <title>Thousands of microbial genomes shed light on interconnected biogeochemical processes in an aquifer system.</title>
        <authorList>
            <person name="Anantharaman K."/>
            <person name="Brown C.T."/>
            <person name="Hug L.A."/>
            <person name="Sharon I."/>
            <person name="Castelle C.J."/>
            <person name="Probst A.J."/>
            <person name="Thomas B.C."/>
            <person name="Singh A."/>
            <person name="Wilkins M.J."/>
            <person name="Karaoz U."/>
            <person name="Brodie E.L."/>
            <person name="Williams K.H."/>
            <person name="Hubbard S.S."/>
            <person name="Banfield J.F."/>
        </authorList>
    </citation>
    <scope>NUCLEOTIDE SEQUENCE [LARGE SCALE GENOMIC DNA]</scope>
</reference>
<sequence length="145" mass="16707">MLIANKKAAFNFELLEKLEAGIELFGFEVKSLRQKQGSLEGAYVIVRGKEAFLVNSYIPAYQPKNVEKGYDERRNRKLLVTKKEIETLAASETKKGLTIVPISVYNKGRKIKVEIAIARGKKKFDKRETIKKRDVERDMRREMKG</sequence>
<evidence type="ECO:0000256" key="1">
    <source>
        <dbReference type="ARBA" id="ARBA00022490"/>
    </source>
</evidence>
<dbReference type="Gene3D" id="2.40.280.10">
    <property type="match status" value="1"/>
</dbReference>
<dbReference type="GO" id="GO:0005829">
    <property type="term" value="C:cytosol"/>
    <property type="evidence" value="ECO:0007669"/>
    <property type="project" value="TreeGrafter"/>
</dbReference>
<name>A0A1G2MCD1_9BACT</name>
<dbReference type="Proteomes" id="UP000178121">
    <property type="component" value="Unassembled WGS sequence"/>
</dbReference>
<dbReference type="PANTHER" id="PTHR30308:SF2">
    <property type="entry name" value="SSRA-BINDING PROTEIN"/>
    <property type="match status" value="1"/>
</dbReference>
<evidence type="ECO:0000256" key="3">
    <source>
        <dbReference type="HAMAP-Rule" id="MF_00023"/>
    </source>
</evidence>
<keyword evidence="1 3" id="KW-0963">Cytoplasm</keyword>
<organism evidence="4 5">
    <name type="scientific">Candidatus Taylorbacteria bacterium RIFCSPHIGHO2_01_FULL_51_15</name>
    <dbReference type="NCBI Taxonomy" id="1802304"/>
    <lineage>
        <taxon>Bacteria</taxon>
        <taxon>Candidatus Tayloriibacteriota</taxon>
    </lineage>
</organism>
<dbReference type="SUPFAM" id="SSF74982">
    <property type="entry name" value="Small protein B (SmpB)"/>
    <property type="match status" value="1"/>
</dbReference>
<comment type="function">
    <text evidence="3">Required for rescue of stalled ribosomes mediated by trans-translation. Binds to transfer-messenger RNA (tmRNA), required for stable association of tmRNA with ribosomes. tmRNA and SmpB together mimic tRNA shape, replacing the anticodon stem-loop with SmpB. tmRNA is encoded by the ssrA gene; the 2 termini fold to resemble tRNA(Ala) and it encodes a 'tag peptide', a short internal open reading frame. During trans-translation Ala-aminoacylated tmRNA acts like a tRNA, entering the A-site of stalled ribosomes, displacing the stalled mRNA. The ribosome then switches to translate the ORF on the tmRNA; the nascent peptide is terminated with the 'tag peptide' encoded by the tmRNA and targeted for degradation. The ribosome is freed to recommence translation, which seems to be the essential function of trans-translation.</text>
</comment>
<dbReference type="NCBIfam" id="TIGR00086">
    <property type="entry name" value="smpB"/>
    <property type="match status" value="1"/>
</dbReference>
<comment type="caution">
    <text evidence="4">The sequence shown here is derived from an EMBL/GenBank/DDBJ whole genome shotgun (WGS) entry which is preliminary data.</text>
</comment>
<evidence type="ECO:0000256" key="2">
    <source>
        <dbReference type="ARBA" id="ARBA00022884"/>
    </source>
</evidence>
<dbReference type="PROSITE" id="PS01317">
    <property type="entry name" value="SSRP"/>
    <property type="match status" value="1"/>
</dbReference>
<keyword evidence="2 3" id="KW-0694">RNA-binding</keyword>